<dbReference type="EMBL" id="JAMYWD010000004">
    <property type="protein sequence ID" value="KAJ4973177.1"/>
    <property type="molecule type" value="Genomic_DNA"/>
</dbReference>
<dbReference type="Proteomes" id="UP001141806">
    <property type="component" value="Unassembled WGS sequence"/>
</dbReference>
<name>A0A9Q0KM72_9MAGN</name>
<keyword evidence="2" id="KW-1185">Reference proteome</keyword>
<accession>A0A9Q0KM72</accession>
<comment type="caution">
    <text evidence="1">The sequence shown here is derived from an EMBL/GenBank/DDBJ whole genome shotgun (WGS) entry which is preliminary data.</text>
</comment>
<sequence>MTDSRDRRRYLTELGRPSSAVPQIRRISSQINKIPIRAILLPYNGSHHNFADRGTRKSLTLLRTAGKQLNLIREFALAVVYATSVTGLSCIPALKRCFETGMRLFRAPTTNDFT</sequence>
<evidence type="ECO:0000313" key="1">
    <source>
        <dbReference type="EMBL" id="KAJ4973177.1"/>
    </source>
</evidence>
<evidence type="ECO:0000313" key="2">
    <source>
        <dbReference type="Proteomes" id="UP001141806"/>
    </source>
</evidence>
<organism evidence="1 2">
    <name type="scientific">Protea cynaroides</name>
    <dbReference type="NCBI Taxonomy" id="273540"/>
    <lineage>
        <taxon>Eukaryota</taxon>
        <taxon>Viridiplantae</taxon>
        <taxon>Streptophyta</taxon>
        <taxon>Embryophyta</taxon>
        <taxon>Tracheophyta</taxon>
        <taxon>Spermatophyta</taxon>
        <taxon>Magnoliopsida</taxon>
        <taxon>Proteales</taxon>
        <taxon>Proteaceae</taxon>
        <taxon>Protea</taxon>
    </lineage>
</organism>
<reference evidence="1" key="1">
    <citation type="journal article" date="2023" name="Plant J.">
        <title>The genome of the king protea, Protea cynaroides.</title>
        <authorList>
            <person name="Chang J."/>
            <person name="Duong T.A."/>
            <person name="Schoeman C."/>
            <person name="Ma X."/>
            <person name="Roodt D."/>
            <person name="Barker N."/>
            <person name="Li Z."/>
            <person name="Van de Peer Y."/>
            <person name="Mizrachi E."/>
        </authorList>
    </citation>
    <scope>NUCLEOTIDE SEQUENCE</scope>
    <source>
        <tissue evidence="1">Young leaves</tissue>
    </source>
</reference>
<protein>
    <submittedName>
        <fullName evidence="1">Uncharacterized protein</fullName>
    </submittedName>
</protein>
<proteinExistence type="predicted"/>
<gene>
    <name evidence="1" type="ORF">NE237_006351</name>
</gene>
<dbReference type="AlphaFoldDB" id="A0A9Q0KM72"/>